<feature type="region of interest" description="Disordered" evidence="4">
    <location>
        <begin position="366"/>
        <end position="385"/>
    </location>
</feature>
<evidence type="ECO:0000313" key="5">
    <source>
        <dbReference type="EMBL" id="CEP01411.1"/>
    </source>
</evidence>
<dbReference type="InterPro" id="IPR036770">
    <property type="entry name" value="Ankyrin_rpt-contain_sf"/>
</dbReference>
<organism evidence="5 6">
    <name type="scientific">Plasmodiophora brassicae</name>
    <name type="common">Clubroot disease agent</name>
    <dbReference type="NCBI Taxonomy" id="37360"/>
    <lineage>
        <taxon>Eukaryota</taxon>
        <taxon>Sar</taxon>
        <taxon>Rhizaria</taxon>
        <taxon>Endomyxa</taxon>
        <taxon>Phytomyxea</taxon>
        <taxon>Plasmodiophorida</taxon>
        <taxon>Plasmodiophoridae</taxon>
        <taxon>Plasmodiophora</taxon>
    </lineage>
</organism>
<dbReference type="PANTHER" id="PTHR24189:SF50">
    <property type="entry name" value="ANKYRIN REPEAT AND SOCS BOX PROTEIN 2"/>
    <property type="match status" value="1"/>
</dbReference>
<dbReference type="STRING" id="37360.A0A0G4J276"/>
<feature type="compositionally biased region" description="Polar residues" evidence="4">
    <location>
        <begin position="375"/>
        <end position="385"/>
    </location>
</feature>
<accession>A0A0G4J276</accession>
<dbReference type="SMART" id="SM00248">
    <property type="entry name" value="ANK"/>
    <property type="match status" value="7"/>
</dbReference>
<feature type="repeat" description="ANK" evidence="3">
    <location>
        <begin position="258"/>
        <end position="291"/>
    </location>
</feature>
<feature type="repeat" description="ANK" evidence="3">
    <location>
        <begin position="190"/>
        <end position="223"/>
    </location>
</feature>
<dbReference type="Pfam" id="PF13637">
    <property type="entry name" value="Ank_4"/>
    <property type="match status" value="1"/>
</dbReference>
<evidence type="ECO:0000256" key="1">
    <source>
        <dbReference type="ARBA" id="ARBA00022737"/>
    </source>
</evidence>
<evidence type="ECO:0000256" key="3">
    <source>
        <dbReference type="PROSITE-ProRule" id="PRU00023"/>
    </source>
</evidence>
<dbReference type="Gene3D" id="1.25.40.20">
    <property type="entry name" value="Ankyrin repeat-containing domain"/>
    <property type="match status" value="2"/>
</dbReference>
<dbReference type="OrthoDB" id="1577640at2759"/>
<keyword evidence="6" id="KW-1185">Reference proteome</keyword>
<dbReference type="Pfam" id="PF12796">
    <property type="entry name" value="Ank_2"/>
    <property type="match status" value="1"/>
</dbReference>
<dbReference type="Pfam" id="PF00023">
    <property type="entry name" value="Ank"/>
    <property type="match status" value="1"/>
</dbReference>
<gene>
    <name evidence="5" type="ORF">PBRA_002017</name>
</gene>
<feature type="region of interest" description="Disordered" evidence="4">
    <location>
        <begin position="319"/>
        <end position="346"/>
    </location>
</feature>
<dbReference type="SUPFAM" id="SSF48403">
    <property type="entry name" value="Ankyrin repeat"/>
    <property type="match status" value="1"/>
</dbReference>
<evidence type="ECO:0000256" key="4">
    <source>
        <dbReference type="SAM" id="MobiDB-lite"/>
    </source>
</evidence>
<dbReference type="InterPro" id="IPR050745">
    <property type="entry name" value="Multifunctional_regulatory"/>
</dbReference>
<evidence type="ECO:0000256" key="2">
    <source>
        <dbReference type="ARBA" id="ARBA00023043"/>
    </source>
</evidence>
<dbReference type="PROSITE" id="PS50088">
    <property type="entry name" value="ANK_REPEAT"/>
    <property type="match status" value="4"/>
</dbReference>
<keyword evidence="2 3" id="KW-0040">ANK repeat</keyword>
<name>A0A0G4J276_PLABS</name>
<evidence type="ECO:0000313" key="6">
    <source>
        <dbReference type="Proteomes" id="UP000039324"/>
    </source>
</evidence>
<keyword evidence="1" id="KW-0677">Repeat</keyword>
<dbReference type="InterPro" id="IPR002110">
    <property type="entry name" value="Ankyrin_rpt"/>
</dbReference>
<protein>
    <submittedName>
        <fullName evidence="5">Uncharacterized protein</fullName>
    </submittedName>
</protein>
<sequence length="385" mass="42295">MRPLTIAIVSATSFSPLDVSEMRETLPNEFFRFVMGTGRLSRAAETKNQKAIVDQIHDIIVRDGDPTREIEAAVSFVSNAEWDPKLHHTVLHWAVLHREDAILAFLIKHVPGIDVNARDKFLKSTPLHLAATSGDVNAIKLLLGVEGIDVNPRDAFGMTPLSWAVASKGKHAVEILLKAPGIDVNSCDADDQTPLYTAVKVGCLDIIVSLLSADGINVNPRTNDQSTPLHKAVIDGRDDIVELLLHAHGIDLNARDNMQRTPLHWAAIKGNDRIVQLLLIDLGVMVNALDTWNKTALDYATSQGFSRTVVLLMSTPGVDSTTCDDDRETPPELAEANRGWPDVPSPLDTPWGIDIEYKQDPMIQGIRQLADSQVRRSTQPPNHDP</sequence>
<dbReference type="OMA" id="NCNTITE"/>
<dbReference type="AlphaFoldDB" id="A0A0G4J276"/>
<dbReference type="PROSITE" id="PS50297">
    <property type="entry name" value="ANK_REP_REGION"/>
    <property type="match status" value="3"/>
</dbReference>
<feature type="repeat" description="ANK" evidence="3">
    <location>
        <begin position="122"/>
        <end position="155"/>
    </location>
</feature>
<reference evidence="5 6" key="1">
    <citation type="submission" date="2015-02" db="EMBL/GenBank/DDBJ databases">
        <authorList>
            <person name="Chooi Y.-H."/>
        </authorList>
    </citation>
    <scope>NUCLEOTIDE SEQUENCE [LARGE SCALE GENOMIC DNA]</scope>
    <source>
        <strain evidence="5">E3</strain>
    </source>
</reference>
<proteinExistence type="predicted"/>
<feature type="repeat" description="ANK" evidence="3">
    <location>
        <begin position="224"/>
        <end position="257"/>
    </location>
</feature>
<dbReference type="EMBL" id="CDSF01000112">
    <property type="protein sequence ID" value="CEP01411.1"/>
    <property type="molecule type" value="Genomic_DNA"/>
</dbReference>
<dbReference type="PANTHER" id="PTHR24189">
    <property type="entry name" value="MYOTROPHIN"/>
    <property type="match status" value="1"/>
</dbReference>
<dbReference type="Proteomes" id="UP000039324">
    <property type="component" value="Unassembled WGS sequence"/>
</dbReference>